<evidence type="ECO:0000256" key="8">
    <source>
        <dbReference type="ARBA" id="ARBA00023326"/>
    </source>
</evidence>
<keyword evidence="7 10" id="KW-0326">Glycosidase</keyword>
<feature type="domain" description="GH10" evidence="13">
    <location>
        <begin position="75"/>
        <end position="388"/>
    </location>
</feature>
<accession>A0A9E6ZRE3</accession>
<evidence type="ECO:0000256" key="1">
    <source>
        <dbReference type="ARBA" id="ARBA00000681"/>
    </source>
</evidence>
<evidence type="ECO:0000256" key="4">
    <source>
        <dbReference type="ARBA" id="ARBA00022729"/>
    </source>
</evidence>
<dbReference type="PANTHER" id="PTHR31490:SF88">
    <property type="entry name" value="BETA-XYLANASE"/>
    <property type="match status" value="1"/>
</dbReference>
<evidence type="ECO:0000256" key="7">
    <source>
        <dbReference type="ARBA" id="ARBA00023295"/>
    </source>
</evidence>
<feature type="signal peptide" evidence="12">
    <location>
        <begin position="1"/>
        <end position="21"/>
    </location>
</feature>
<dbReference type="InterPro" id="IPR031158">
    <property type="entry name" value="GH10_AS"/>
</dbReference>
<dbReference type="EMBL" id="CP094358">
    <property type="protein sequence ID" value="UOB19100.1"/>
    <property type="molecule type" value="Genomic_DNA"/>
</dbReference>
<protein>
    <recommendedName>
        <fullName evidence="10">Beta-xylanase</fullName>
        <ecNumber evidence="10">3.2.1.8</ecNumber>
    </recommendedName>
</protein>
<evidence type="ECO:0000256" key="2">
    <source>
        <dbReference type="ARBA" id="ARBA00007495"/>
    </source>
</evidence>
<feature type="chain" id="PRO_5039579853" description="Beta-xylanase" evidence="12">
    <location>
        <begin position="22"/>
        <end position="394"/>
    </location>
</feature>
<evidence type="ECO:0000313" key="14">
    <source>
        <dbReference type="EMBL" id="UOB19100.1"/>
    </source>
</evidence>
<dbReference type="PROSITE" id="PS51257">
    <property type="entry name" value="PROKAR_LIPOPROTEIN"/>
    <property type="match status" value="1"/>
</dbReference>
<evidence type="ECO:0000256" key="3">
    <source>
        <dbReference type="ARBA" id="ARBA00022651"/>
    </source>
</evidence>
<evidence type="ECO:0000256" key="6">
    <source>
        <dbReference type="ARBA" id="ARBA00023277"/>
    </source>
</evidence>
<evidence type="ECO:0000256" key="5">
    <source>
        <dbReference type="ARBA" id="ARBA00022801"/>
    </source>
</evidence>
<evidence type="ECO:0000256" key="10">
    <source>
        <dbReference type="RuleBase" id="RU361174"/>
    </source>
</evidence>
<evidence type="ECO:0000256" key="11">
    <source>
        <dbReference type="SAM" id="MobiDB-lite"/>
    </source>
</evidence>
<dbReference type="Gene3D" id="3.20.20.80">
    <property type="entry name" value="Glycosidases"/>
    <property type="match status" value="1"/>
</dbReference>
<sequence length="394" mass="43171">MKNLIKLLLFGTLLVACSSSDDDGSIVVGGPTNGGGSGGGSTSGPEAGGDEIIDGFTYKPTDIAKNIVSYPVGNIVSASKLSSTSSDNQIFKAILNEEYNSITAENDMKMSAMFDGPGDYDYEAGDAIVAYAKANGLRVHGHVLAWHKQQPAWLGTFSGTDEEFETAVLDYITNTVSHFAQEKMTVNDVEVPVVASWDVVNETFESGATDNVLYQKIDDFVAKAFQAARAGDPDVKLFYNDYGIAGDPGKRNSIITMVNDFKSRSIPIDGIGMQMHLNHNWPDTDLPTSIQDIADTGLLVHISELDVKVNYEEDITELTKDRAAEQEAQFQRAAYYYHTLVPAAQQHGITIWGFRDQDSWLYDNNTDWPLLYDNDFNYKVSHRGFINGLKGQAP</sequence>
<dbReference type="AlphaFoldDB" id="A0A9E6ZRE3"/>
<keyword evidence="5 10" id="KW-0378">Hydrolase</keyword>
<name>A0A9E6ZRE3_9FLAO</name>
<feature type="region of interest" description="Disordered" evidence="11">
    <location>
        <begin position="27"/>
        <end position="50"/>
    </location>
</feature>
<dbReference type="PROSITE" id="PS00591">
    <property type="entry name" value="GH10_1"/>
    <property type="match status" value="1"/>
</dbReference>
<dbReference type="EC" id="3.2.1.8" evidence="10"/>
<reference evidence="14" key="1">
    <citation type="submission" date="2022-03" db="EMBL/GenBank/DDBJ databases">
        <title>Description of Abyssus ytuae gen. nov., sp. nov., a novel member of the family Flavobacteriaceae isolated from the sediment of Mariana Trench.</title>
        <authorList>
            <person name="Zhang J."/>
            <person name="Xu X."/>
        </authorList>
    </citation>
    <scope>NUCLEOTIDE SEQUENCE</scope>
    <source>
        <strain evidence="14">MT3330</strain>
    </source>
</reference>
<keyword evidence="6 10" id="KW-0119">Carbohydrate metabolism</keyword>
<feature type="compositionally biased region" description="Gly residues" evidence="11">
    <location>
        <begin position="31"/>
        <end position="42"/>
    </location>
</feature>
<keyword evidence="15" id="KW-1185">Reference proteome</keyword>
<dbReference type="PROSITE" id="PS51760">
    <property type="entry name" value="GH10_2"/>
    <property type="match status" value="1"/>
</dbReference>
<dbReference type="GO" id="GO:0045493">
    <property type="term" value="P:xylan catabolic process"/>
    <property type="evidence" value="ECO:0007669"/>
    <property type="project" value="UniProtKB-KW"/>
</dbReference>
<dbReference type="InterPro" id="IPR017853">
    <property type="entry name" value="GH"/>
</dbReference>
<dbReference type="InterPro" id="IPR044846">
    <property type="entry name" value="GH10"/>
</dbReference>
<dbReference type="PANTHER" id="PTHR31490">
    <property type="entry name" value="GLYCOSYL HYDROLASE"/>
    <property type="match status" value="1"/>
</dbReference>
<organism evidence="14 15">
    <name type="scientific">Abyssalbus ytuae</name>
    <dbReference type="NCBI Taxonomy" id="2926907"/>
    <lineage>
        <taxon>Bacteria</taxon>
        <taxon>Pseudomonadati</taxon>
        <taxon>Bacteroidota</taxon>
        <taxon>Flavobacteriia</taxon>
        <taxon>Flavobacteriales</taxon>
        <taxon>Flavobacteriaceae</taxon>
        <taxon>Abyssalbus</taxon>
    </lineage>
</organism>
<keyword evidence="3" id="KW-0858">Xylan degradation</keyword>
<evidence type="ECO:0000256" key="12">
    <source>
        <dbReference type="SAM" id="SignalP"/>
    </source>
</evidence>
<evidence type="ECO:0000259" key="13">
    <source>
        <dbReference type="PROSITE" id="PS51760"/>
    </source>
</evidence>
<dbReference type="GO" id="GO:0031176">
    <property type="term" value="F:endo-1,4-beta-xylanase activity"/>
    <property type="evidence" value="ECO:0007669"/>
    <property type="project" value="UniProtKB-EC"/>
</dbReference>
<feature type="active site" description="Nucleophile" evidence="9">
    <location>
        <position position="304"/>
    </location>
</feature>
<evidence type="ECO:0000313" key="15">
    <source>
        <dbReference type="Proteomes" id="UP000831290"/>
    </source>
</evidence>
<keyword evidence="4 12" id="KW-0732">Signal</keyword>
<dbReference type="KEGG" id="fbm:MQE35_07330"/>
<gene>
    <name evidence="14" type="ORF">MQE35_07330</name>
</gene>
<keyword evidence="8 10" id="KW-0624">Polysaccharide degradation</keyword>
<dbReference type="Pfam" id="PF00331">
    <property type="entry name" value="Glyco_hydro_10"/>
    <property type="match status" value="1"/>
</dbReference>
<comment type="similarity">
    <text evidence="2 10">Belongs to the glycosyl hydrolase 10 (cellulase F) family.</text>
</comment>
<dbReference type="SMART" id="SM00633">
    <property type="entry name" value="Glyco_10"/>
    <property type="match status" value="1"/>
</dbReference>
<dbReference type="SUPFAM" id="SSF51445">
    <property type="entry name" value="(Trans)glycosidases"/>
    <property type="match status" value="1"/>
</dbReference>
<dbReference type="Proteomes" id="UP000831290">
    <property type="component" value="Chromosome"/>
</dbReference>
<proteinExistence type="inferred from homology"/>
<dbReference type="RefSeq" id="WP_255845717.1">
    <property type="nucleotide sequence ID" value="NZ_CP094358.1"/>
</dbReference>
<evidence type="ECO:0000256" key="9">
    <source>
        <dbReference type="PROSITE-ProRule" id="PRU10061"/>
    </source>
</evidence>
<dbReference type="PRINTS" id="PR00134">
    <property type="entry name" value="GLHYDRLASE10"/>
</dbReference>
<comment type="catalytic activity">
    <reaction evidence="1 10">
        <text>Endohydrolysis of (1-&gt;4)-beta-D-xylosidic linkages in xylans.</text>
        <dbReference type="EC" id="3.2.1.8"/>
    </reaction>
</comment>
<dbReference type="InterPro" id="IPR001000">
    <property type="entry name" value="GH10_dom"/>
</dbReference>